<dbReference type="VEuPathDB" id="VectorBase:AQUA011913"/>
<evidence type="ECO:0008006" key="3">
    <source>
        <dbReference type="Google" id="ProtNLM"/>
    </source>
</evidence>
<name>A0A182XPW1_ANOQN</name>
<keyword evidence="2" id="KW-1185">Reference proteome</keyword>
<dbReference type="GO" id="GO:0003676">
    <property type="term" value="F:nucleic acid binding"/>
    <property type="evidence" value="ECO:0007669"/>
    <property type="project" value="InterPro"/>
</dbReference>
<dbReference type="PANTHER" id="PTHR46060">
    <property type="entry name" value="MARINER MOS1 TRANSPOSASE-LIKE PROTEIN"/>
    <property type="match status" value="1"/>
</dbReference>
<dbReference type="PANTHER" id="PTHR46060:SF1">
    <property type="entry name" value="MARINER MOS1 TRANSPOSASE-LIKE PROTEIN"/>
    <property type="match status" value="1"/>
</dbReference>
<evidence type="ECO:0000313" key="2">
    <source>
        <dbReference type="Proteomes" id="UP000076407"/>
    </source>
</evidence>
<dbReference type="Proteomes" id="UP000076407">
    <property type="component" value="Unassembled WGS sequence"/>
</dbReference>
<dbReference type="EnsemblMetazoa" id="AQUA011913-RA">
    <property type="protein sequence ID" value="AQUA011913-PA"/>
    <property type="gene ID" value="AQUA011913"/>
</dbReference>
<protein>
    <recommendedName>
        <fullName evidence="3">Histone-lysine N-methyltransferase SETMAR</fullName>
    </recommendedName>
</protein>
<dbReference type="Gene3D" id="3.30.420.10">
    <property type="entry name" value="Ribonuclease H-like superfamily/Ribonuclease H"/>
    <property type="match status" value="1"/>
</dbReference>
<dbReference type="STRING" id="34691.A0A182XPW1"/>
<dbReference type="AlphaFoldDB" id="A0A182XPW1"/>
<sequence length="86" mass="9958">MFTTRREVADRRSRMRLFKHTANVTLDLLKKFGWDIIDHPPYSPDVAPSSHMFLALKKHLGGKTFESDAEVQKEVNTWLREADGES</sequence>
<accession>A0A182XPW1</accession>
<dbReference type="InterPro" id="IPR052709">
    <property type="entry name" value="Transposase-MT_Hybrid"/>
</dbReference>
<evidence type="ECO:0000313" key="1">
    <source>
        <dbReference type="EnsemblMetazoa" id="AQUA011913-PA"/>
    </source>
</evidence>
<organism evidence="1 2">
    <name type="scientific">Anopheles quadriannulatus</name>
    <name type="common">Mosquito</name>
    <dbReference type="NCBI Taxonomy" id="34691"/>
    <lineage>
        <taxon>Eukaryota</taxon>
        <taxon>Metazoa</taxon>
        <taxon>Ecdysozoa</taxon>
        <taxon>Arthropoda</taxon>
        <taxon>Hexapoda</taxon>
        <taxon>Insecta</taxon>
        <taxon>Pterygota</taxon>
        <taxon>Neoptera</taxon>
        <taxon>Endopterygota</taxon>
        <taxon>Diptera</taxon>
        <taxon>Nematocera</taxon>
        <taxon>Culicoidea</taxon>
        <taxon>Culicidae</taxon>
        <taxon>Anophelinae</taxon>
        <taxon>Anopheles</taxon>
    </lineage>
</organism>
<dbReference type="InterPro" id="IPR036397">
    <property type="entry name" value="RNaseH_sf"/>
</dbReference>
<proteinExistence type="predicted"/>
<reference evidence="1" key="1">
    <citation type="submission" date="2020-05" db="UniProtKB">
        <authorList>
            <consortium name="EnsemblMetazoa"/>
        </authorList>
    </citation>
    <scope>IDENTIFICATION</scope>
    <source>
        <strain evidence="1">SANGQUA</strain>
    </source>
</reference>